<comment type="caution">
    <text evidence="2">The sequence shown here is derived from an EMBL/GenBank/DDBJ whole genome shotgun (WGS) entry which is preliminary data.</text>
</comment>
<feature type="transmembrane region" description="Helical" evidence="1">
    <location>
        <begin position="77"/>
        <end position="100"/>
    </location>
</feature>
<organism evidence="2 3">
    <name type="scientific">Haloarcula onubensis</name>
    <dbReference type="NCBI Taxonomy" id="2950539"/>
    <lineage>
        <taxon>Archaea</taxon>
        <taxon>Methanobacteriati</taxon>
        <taxon>Methanobacteriota</taxon>
        <taxon>Stenosarchaea group</taxon>
        <taxon>Halobacteria</taxon>
        <taxon>Halobacteriales</taxon>
        <taxon>Haloarculaceae</taxon>
        <taxon>Haloarcula</taxon>
    </lineage>
</organism>
<dbReference type="EMBL" id="JAMQOS010000005">
    <property type="protein sequence ID" value="MDS0283698.1"/>
    <property type="molecule type" value="Genomic_DNA"/>
</dbReference>
<keyword evidence="3" id="KW-1185">Reference proteome</keyword>
<feature type="transmembrane region" description="Helical" evidence="1">
    <location>
        <begin position="112"/>
        <end position="131"/>
    </location>
</feature>
<keyword evidence="1" id="KW-0812">Transmembrane</keyword>
<protein>
    <submittedName>
        <fullName evidence="2">Uncharacterized protein</fullName>
    </submittedName>
</protein>
<gene>
    <name evidence="2" type="ORF">NDI86_16345</name>
</gene>
<sequence>MTDEQATRHRTEQHHSEHWRLTQVVKDRLTSPAWLARTAGVCLSGVSVGFVVLLAFILETRGDIALITRPLPMQIALALPTVVAVLTAVTAVGTVLAWWNRYWSLRARLHQTLVTVLGLGFSWILATLGFLPL</sequence>
<accession>A0ABU2FSG3</accession>
<dbReference type="RefSeq" id="WP_310901528.1">
    <property type="nucleotide sequence ID" value="NZ_JAMQOS010000005.1"/>
</dbReference>
<name>A0ABU2FSG3_9EURY</name>
<reference evidence="2 3" key="1">
    <citation type="submission" date="2022-06" db="EMBL/GenBank/DDBJ databases">
        <title>Halomicroarcula sp. a new haloarchaeum isolate from saline soil.</title>
        <authorList>
            <person name="Strakova D."/>
            <person name="Galisteo C."/>
            <person name="Sanchez-Porro C."/>
            <person name="Ventosa A."/>
        </authorList>
    </citation>
    <scope>NUCLEOTIDE SEQUENCE [LARGE SCALE GENOMIC DNA]</scope>
    <source>
        <strain evidence="2 3">S3CR25-11</strain>
    </source>
</reference>
<evidence type="ECO:0000256" key="1">
    <source>
        <dbReference type="SAM" id="Phobius"/>
    </source>
</evidence>
<keyword evidence="1" id="KW-0472">Membrane</keyword>
<keyword evidence="1" id="KW-1133">Transmembrane helix</keyword>
<evidence type="ECO:0000313" key="3">
    <source>
        <dbReference type="Proteomes" id="UP001268864"/>
    </source>
</evidence>
<evidence type="ECO:0000313" key="2">
    <source>
        <dbReference type="EMBL" id="MDS0283698.1"/>
    </source>
</evidence>
<dbReference type="Proteomes" id="UP001268864">
    <property type="component" value="Unassembled WGS sequence"/>
</dbReference>
<proteinExistence type="predicted"/>
<feature type="transmembrane region" description="Helical" evidence="1">
    <location>
        <begin position="34"/>
        <end position="57"/>
    </location>
</feature>